<name>A0A1V3KKW0_9PAST</name>
<dbReference type="AlphaFoldDB" id="A0A1V3KKW0"/>
<reference evidence="6" key="1">
    <citation type="submission" date="2016-10" db="EMBL/GenBank/DDBJ databases">
        <title>Rodentibacter gen. nov. and new species.</title>
        <authorList>
            <person name="Christensen H."/>
        </authorList>
    </citation>
    <scope>NUCLEOTIDE SEQUENCE [LARGE SCALE GENOMIC DNA]</scope>
    <source>
        <strain evidence="6">Ppn152</strain>
    </source>
</reference>
<dbReference type="SMART" id="SM00563">
    <property type="entry name" value="PlsC"/>
    <property type="match status" value="1"/>
</dbReference>
<dbReference type="RefSeq" id="WP_077586787.1">
    <property type="nucleotide sequence ID" value="NZ_MLAE01000027.1"/>
</dbReference>
<dbReference type="Proteomes" id="UP000189114">
    <property type="component" value="Unassembled WGS sequence"/>
</dbReference>
<protein>
    <submittedName>
        <fullName evidence="5">1-acyl-sn-glycerol-3-phosphate acyltransferase</fullName>
    </submittedName>
</protein>
<dbReference type="GO" id="GO:0003841">
    <property type="term" value="F:1-acylglycerol-3-phosphate O-acyltransferase activity"/>
    <property type="evidence" value="ECO:0007669"/>
    <property type="project" value="TreeGrafter"/>
</dbReference>
<evidence type="ECO:0000313" key="6">
    <source>
        <dbReference type="Proteomes" id="UP000189114"/>
    </source>
</evidence>
<proteinExistence type="predicted"/>
<accession>A0A1V3KKW0</accession>
<evidence type="ECO:0000256" key="2">
    <source>
        <dbReference type="ARBA" id="ARBA00022679"/>
    </source>
</evidence>
<gene>
    <name evidence="5" type="ORF">BKG96_06295</name>
</gene>
<dbReference type="Pfam" id="PF01553">
    <property type="entry name" value="Acyltransferase"/>
    <property type="match status" value="1"/>
</dbReference>
<comment type="pathway">
    <text evidence="1">Lipid metabolism.</text>
</comment>
<dbReference type="PANTHER" id="PTHR10434:SF11">
    <property type="entry name" value="1-ACYL-SN-GLYCEROL-3-PHOSPHATE ACYLTRANSFERASE"/>
    <property type="match status" value="1"/>
</dbReference>
<evidence type="ECO:0000256" key="1">
    <source>
        <dbReference type="ARBA" id="ARBA00005189"/>
    </source>
</evidence>
<evidence type="ECO:0000256" key="3">
    <source>
        <dbReference type="ARBA" id="ARBA00023315"/>
    </source>
</evidence>
<dbReference type="SUPFAM" id="SSF69593">
    <property type="entry name" value="Glycerol-3-phosphate (1)-acyltransferase"/>
    <property type="match status" value="1"/>
</dbReference>
<dbReference type="CDD" id="cd07989">
    <property type="entry name" value="LPLAT_AGPAT-like"/>
    <property type="match status" value="1"/>
</dbReference>
<keyword evidence="3 5" id="KW-0012">Acyltransferase</keyword>
<sequence>MQFFSRLLARFIDSCLCYFVSFVTGIRPQSEKQFTFSPKQKVYYANHSSHGDFMLVWVSLPQTWRMETRPVAAAEYWQKNRLRRFIIQQVFNGVLIARQSESPETAITLMSEALRHHSLIIFPEGTRNTDENQPLLPFKSGIYHLAQQNPDIEFVPIWIDNISHVLPKGKWLPIPLLCDVYIGEPLRLAENEPKQAFLDRTMNALLALNPNQTEEKP</sequence>
<keyword evidence="2 5" id="KW-0808">Transferase</keyword>
<evidence type="ECO:0000313" key="5">
    <source>
        <dbReference type="EMBL" id="OOF78312.1"/>
    </source>
</evidence>
<dbReference type="InterPro" id="IPR002123">
    <property type="entry name" value="Plipid/glycerol_acylTrfase"/>
</dbReference>
<dbReference type="PANTHER" id="PTHR10434">
    <property type="entry name" value="1-ACYL-SN-GLYCEROL-3-PHOSPHATE ACYLTRANSFERASE"/>
    <property type="match status" value="1"/>
</dbReference>
<dbReference type="GO" id="GO:0006654">
    <property type="term" value="P:phosphatidic acid biosynthetic process"/>
    <property type="evidence" value="ECO:0007669"/>
    <property type="project" value="TreeGrafter"/>
</dbReference>
<organism evidence="5 6">
    <name type="scientific">Rodentibacter caecimuris</name>
    <dbReference type="NCBI Taxonomy" id="1796644"/>
    <lineage>
        <taxon>Bacteria</taxon>
        <taxon>Pseudomonadati</taxon>
        <taxon>Pseudomonadota</taxon>
        <taxon>Gammaproteobacteria</taxon>
        <taxon>Pasteurellales</taxon>
        <taxon>Pasteurellaceae</taxon>
        <taxon>Rodentibacter</taxon>
    </lineage>
</organism>
<feature type="domain" description="Phospholipid/glycerol acyltransferase" evidence="4">
    <location>
        <begin position="41"/>
        <end position="162"/>
    </location>
</feature>
<comment type="caution">
    <text evidence="5">The sequence shown here is derived from an EMBL/GenBank/DDBJ whole genome shotgun (WGS) entry which is preliminary data.</text>
</comment>
<dbReference type="EMBL" id="MLAE01000027">
    <property type="protein sequence ID" value="OOF78312.1"/>
    <property type="molecule type" value="Genomic_DNA"/>
</dbReference>
<evidence type="ECO:0000259" key="4">
    <source>
        <dbReference type="SMART" id="SM00563"/>
    </source>
</evidence>